<comment type="subcellular location">
    <subcellularLocation>
        <location evidence="1">Cell membrane</location>
        <topology evidence="1">Multi-pass membrane protein</topology>
    </subcellularLocation>
</comment>
<evidence type="ECO:0000256" key="13">
    <source>
        <dbReference type="ARBA" id="ARBA00023224"/>
    </source>
</evidence>
<proteinExistence type="inferred from homology"/>
<dbReference type="CDD" id="cd11386">
    <property type="entry name" value="MCP_signal"/>
    <property type="match status" value="1"/>
</dbReference>
<protein>
    <recommendedName>
        <fullName evidence="23">Methyl-accepting chemotaxis protein</fullName>
    </recommendedName>
</protein>
<organism evidence="21 22">
    <name type="scientific">Candidatus Lokiarchaeum ossiferum</name>
    <dbReference type="NCBI Taxonomy" id="2951803"/>
    <lineage>
        <taxon>Archaea</taxon>
        <taxon>Promethearchaeati</taxon>
        <taxon>Promethearchaeota</taxon>
        <taxon>Promethearchaeia</taxon>
        <taxon>Promethearchaeales</taxon>
        <taxon>Promethearchaeaceae</taxon>
        <taxon>Candidatus Lokiarchaeum</taxon>
    </lineage>
</organism>
<evidence type="ECO:0000256" key="9">
    <source>
        <dbReference type="ARBA" id="ARBA00022840"/>
    </source>
</evidence>
<dbReference type="InterPro" id="IPR003660">
    <property type="entry name" value="HAMP_dom"/>
</dbReference>
<evidence type="ECO:0000256" key="6">
    <source>
        <dbReference type="ARBA" id="ARBA00022692"/>
    </source>
</evidence>
<evidence type="ECO:0000256" key="10">
    <source>
        <dbReference type="ARBA" id="ARBA00022989"/>
    </source>
</evidence>
<keyword evidence="9" id="KW-0067">ATP-binding</keyword>
<dbReference type="InterPro" id="IPR035965">
    <property type="entry name" value="PAS-like_dom_sf"/>
</dbReference>
<dbReference type="SMART" id="SM00283">
    <property type="entry name" value="MA"/>
    <property type="match status" value="1"/>
</dbReference>
<accession>A0ABY6HSZ3</accession>
<evidence type="ECO:0000256" key="14">
    <source>
        <dbReference type="ARBA" id="ARBA00029447"/>
    </source>
</evidence>
<keyword evidence="5" id="KW-0808">Transferase</keyword>
<keyword evidence="13 15" id="KW-0807">Transducer</keyword>
<dbReference type="SMART" id="SM00304">
    <property type="entry name" value="HAMP"/>
    <property type="match status" value="1"/>
</dbReference>
<keyword evidence="4" id="KW-0597">Phosphoprotein</keyword>
<dbReference type="Pfam" id="PF00015">
    <property type="entry name" value="MCPsignal"/>
    <property type="match status" value="1"/>
</dbReference>
<dbReference type="Pfam" id="PF00672">
    <property type="entry name" value="HAMP"/>
    <property type="match status" value="1"/>
</dbReference>
<dbReference type="SUPFAM" id="SSF55785">
    <property type="entry name" value="PYP-like sensor domain (PAS domain)"/>
    <property type="match status" value="1"/>
</dbReference>
<evidence type="ECO:0000256" key="4">
    <source>
        <dbReference type="ARBA" id="ARBA00022553"/>
    </source>
</evidence>
<evidence type="ECO:0000256" key="17">
    <source>
        <dbReference type="SAM" id="Phobius"/>
    </source>
</evidence>
<dbReference type="Gene3D" id="6.10.340.10">
    <property type="match status" value="1"/>
</dbReference>
<keyword evidence="12 17" id="KW-0472">Membrane</keyword>
<evidence type="ECO:0000259" key="19">
    <source>
        <dbReference type="PROSITE" id="PS50112"/>
    </source>
</evidence>
<dbReference type="CDD" id="cd00130">
    <property type="entry name" value="PAS"/>
    <property type="match status" value="1"/>
</dbReference>
<evidence type="ECO:0000256" key="15">
    <source>
        <dbReference type="PROSITE-ProRule" id="PRU00284"/>
    </source>
</evidence>
<dbReference type="PROSITE" id="PS50885">
    <property type="entry name" value="HAMP"/>
    <property type="match status" value="1"/>
</dbReference>
<dbReference type="CDD" id="cd18773">
    <property type="entry name" value="PDC1_HK_sensor"/>
    <property type="match status" value="1"/>
</dbReference>
<keyword evidence="2" id="KW-1003">Cell membrane</keyword>
<feature type="domain" description="PAS" evidence="19">
    <location>
        <begin position="412"/>
        <end position="452"/>
    </location>
</feature>
<evidence type="ECO:0000259" key="20">
    <source>
        <dbReference type="PROSITE" id="PS50885"/>
    </source>
</evidence>
<comment type="similarity">
    <text evidence="14">Belongs to the methyl-accepting chemotaxis (MCP) protein family.</text>
</comment>
<keyword evidence="6 17" id="KW-0812">Transmembrane</keyword>
<evidence type="ECO:0000256" key="7">
    <source>
        <dbReference type="ARBA" id="ARBA00022741"/>
    </source>
</evidence>
<dbReference type="Pfam" id="PF13426">
    <property type="entry name" value="PAS_9"/>
    <property type="match status" value="1"/>
</dbReference>
<keyword evidence="10 17" id="KW-1133">Transmembrane helix</keyword>
<reference evidence="21" key="1">
    <citation type="submission" date="2022-09" db="EMBL/GenBank/DDBJ databases">
        <title>Actin cytoskeleton and complex cell architecture in an #Asgard archaeon.</title>
        <authorList>
            <person name="Ponce Toledo R.I."/>
            <person name="Schleper C."/>
            <person name="Rodrigues Oliveira T."/>
            <person name="Wollweber F."/>
            <person name="Xu J."/>
            <person name="Rittmann S."/>
            <person name="Klingl A."/>
            <person name="Pilhofer M."/>
        </authorList>
    </citation>
    <scope>NUCLEOTIDE SEQUENCE</scope>
    <source>
        <strain evidence="21">B-35</strain>
    </source>
</reference>
<evidence type="ECO:0000259" key="18">
    <source>
        <dbReference type="PROSITE" id="PS50111"/>
    </source>
</evidence>
<dbReference type="InterPro" id="IPR000014">
    <property type="entry name" value="PAS"/>
</dbReference>
<evidence type="ECO:0000256" key="8">
    <source>
        <dbReference type="ARBA" id="ARBA00022777"/>
    </source>
</evidence>
<keyword evidence="16" id="KW-0175">Coiled coil</keyword>
<feature type="domain" description="Methyl-accepting transducer" evidence="18">
    <location>
        <begin position="547"/>
        <end position="804"/>
    </location>
</feature>
<dbReference type="PANTHER" id="PTHR32089">
    <property type="entry name" value="METHYL-ACCEPTING CHEMOTAXIS PROTEIN MCPB"/>
    <property type="match status" value="1"/>
</dbReference>
<evidence type="ECO:0000313" key="22">
    <source>
        <dbReference type="Proteomes" id="UP001208689"/>
    </source>
</evidence>
<dbReference type="PANTHER" id="PTHR32089:SF112">
    <property type="entry name" value="LYSOZYME-LIKE PROTEIN-RELATED"/>
    <property type="match status" value="1"/>
</dbReference>
<keyword evidence="22" id="KW-1185">Reference proteome</keyword>
<name>A0ABY6HSZ3_9ARCH</name>
<keyword evidence="8" id="KW-0418">Kinase</keyword>
<dbReference type="Gene3D" id="1.10.287.950">
    <property type="entry name" value="Methyl-accepting chemotaxis protein"/>
    <property type="match status" value="1"/>
</dbReference>
<dbReference type="SUPFAM" id="SSF58104">
    <property type="entry name" value="Methyl-accepting chemotaxis protein (MCP) signaling domain"/>
    <property type="match status" value="1"/>
</dbReference>
<keyword evidence="11" id="KW-0902">Two-component regulatory system</keyword>
<dbReference type="Proteomes" id="UP001208689">
    <property type="component" value="Chromosome"/>
</dbReference>
<dbReference type="Gene3D" id="3.30.450.20">
    <property type="entry name" value="PAS domain"/>
    <property type="match status" value="2"/>
</dbReference>
<gene>
    <name evidence="21" type="ORF">NEF87_001961</name>
</gene>
<dbReference type="SUPFAM" id="SSF103190">
    <property type="entry name" value="Sensory domain-like"/>
    <property type="match status" value="1"/>
</dbReference>
<evidence type="ECO:0000313" key="21">
    <source>
        <dbReference type="EMBL" id="UYP45676.1"/>
    </source>
</evidence>
<evidence type="ECO:0000256" key="5">
    <source>
        <dbReference type="ARBA" id="ARBA00022679"/>
    </source>
</evidence>
<dbReference type="PROSITE" id="PS50111">
    <property type="entry name" value="CHEMOTAXIS_TRANSDUC_2"/>
    <property type="match status" value="1"/>
</dbReference>
<dbReference type="InterPro" id="IPR004089">
    <property type="entry name" value="MCPsignal_dom"/>
</dbReference>
<feature type="domain" description="HAMP" evidence="20">
    <location>
        <begin position="362"/>
        <end position="414"/>
    </location>
</feature>
<keyword evidence="7" id="KW-0547">Nucleotide-binding</keyword>
<evidence type="ECO:0000256" key="2">
    <source>
        <dbReference type="ARBA" id="ARBA00022475"/>
    </source>
</evidence>
<dbReference type="Pfam" id="PF02743">
    <property type="entry name" value="dCache_1"/>
    <property type="match status" value="1"/>
</dbReference>
<dbReference type="InterPro" id="IPR029151">
    <property type="entry name" value="Sensor-like_sf"/>
</dbReference>
<dbReference type="CDD" id="cd06225">
    <property type="entry name" value="HAMP"/>
    <property type="match status" value="1"/>
</dbReference>
<dbReference type="PROSITE" id="PS50112">
    <property type="entry name" value="PAS"/>
    <property type="match status" value="1"/>
</dbReference>
<evidence type="ECO:0000256" key="3">
    <source>
        <dbReference type="ARBA" id="ARBA00022500"/>
    </source>
</evidence>
<sequence length="831" mass="90173">MKKNRIKNNATRKFGLKQKLIVYMLIMGIVPVLVASITGYIQTSRGDNEVWEDNLKSIGKTKAEEITTWFEARESDSRFLAKTPTVHTYTGALTDGVVAAEDSTALTEIMEVFEYVLEEYKVYNEIFLLDLDGEIQAQKSNAGWEDGHSIGDDQAGKEYLTTCITNKDVENYCYLSDFRLSGNGEYIQITTSAPIHDPDGNFVGVLVFFIDTHFLTDLMAETTGLKTTGETYLVNYEGYWVTASKFDSTVEGEGWYCTSDGGSYSDIHDIVLVEQITTVGFQAAIDGETDIFEKSNLDYRGIPVMGSYTYLDLNGANQPWVLVTEIDASEALEVSRSMLVITIIVISVSVALIGVLAWFIGGRTAEPIKQLAATSQIIAKGNYDAEVDVKANDEVKELVENFTVMVDNIKASMQYTENILEGLPVGVMAVDNDFNVEKVNDALLNITGFKRDIVGKKCYDYFKTEVCNTKNCPIAMAKSKKGTTEMIDIPSGNKIMEVGGAPIFREGNEVIGGIEVITDVTAIRGLVKSVQQIAGEVSSMSSQIAESSNQINLSVQEVTGGTQEVAKGAQHQTQSVNQISNAVLKVQDVSSKIVENSAELAQQGAEGQNMAQKGKDLTDDLVIQINEITTGADKVATTMGSLEVKSKEINKIVEVIAGIATETNLLALNAAIEAARAGDAGKGFAVVAEQVRKLAEDSKQAADQINDLIKAIQIEVSDAVSATNDTVKSIEKGDTALNGTKVQLDKLFQVINQTNVGIKKTIDQVSGQDQDIADIVNNVEKINVVIEQSSGTAQELSSSTEEMASTLEEMSAAAEELNAAADKLFDEIKRI</sequence>
<evidence type="ECO:0008006" key="23">
    <source>
        <dbReference type="Google" id="ProtNLM"/>
    </source>
</evidence>
<keyword evidence="3" id="KW-0145">Chemotaxis</keyword>
<dbReference type="InterPro" id="IPR033479">
    <property type="entry name" value="dCache_1"/>
</dbReference>
<evidence type="ECO:0000256" key="1">
    <source>
        <dbReference type="ARBA" id="ARBA00004651"/>
    </source>
</evidence>
<evidence type="ECO:0000256" key="12">
    <source>
        <dbReference type="ARBA" id="ARBA00023136"/>
    </source>
</evidence>
<feature type="transmembrane region" description="Helical" evidence="17">
    <location>
        <begin position="20"/>
        <end position="41"/>
    </location>
</feature>
<evidence type="ECO:0000256" key="11">
    <source>
        <dbReference type="ARBA" id="ARBA00023012"/>
    </source>
</evidence>
<feature type="transmembrane region" description="Helical" evidence="17">
    <location>
        <begin position="338"/>
        <end position="360"/>
    </location>
</feature>
<evidence type="ECO:0000256" key="16">
    <source>
        <dbReference type="SAM" id="Coils"/>
    </source>
</evidence>
<dbReference type="EMBL" id="CP104013">
    <property type="protein sequence ID" value="UYP45676.1"/>
    <property type="molecule type" value="Genomic_DNA"/>
</dbReference>
<feature type="coiled-coil region" evidence="16">
    <location>
        <begin position="800"/>
        <end position="827"/>
    </location>
</feature>